<comment type="caution">
    <text evidence="2">The sequence shown here is derived from an EMBL/GenBank/DDBJ whole genome shotgun (WGS) entry which is preliminary data.</text>
</comment>
<evidence type="ECO:0000313" key="2">
    <source>
        <dbReference type="EMBL" id="NLR74400.1"/>
    </source>
</evidence>
<protein>
    <recommendedName>
        <fullName evidence="4">CbrC family protein</fullName>
    </recommendedName>
</protein>
<comment type="similarity">
    <text evidence="1">Belongs to the UPF0167 family.</text>
</comment>
<evidence type="ECO:0000256" key="1">
    <source>
        <dbReference type="ARBA" id="ARBA00008525"/>
    </source>
</evidence>
<name>A0A847RT64_9NEIS</name>
<dbReference type="Proteomes" id="UP000587991">
    <property type="component" value="Unassembled WGS sequence"/>
</dbReference>
<proteinExistence type="inferred from homology"/>
<dbReference type="AlphaFoldDB" id="A0A847RT64"/>
<accession>A0A847RT64</accession>
<evidence type="ECO:0008006" key="4">
    <source>
        <dbReference type="Google" id="ProtNLM"/>
    </source>
</evidence>
<dbReference type="EMBL" id="JABAIM010000001">
    <property type="protein sequence ID" value="NLR74400.1"/>
    <property type="molecule type" value="Genomic_DNA"/>
</dbReference>
<keyword evidence="3" id="KW-1185">Reference proteome</keyword>
<dbReference type="Pfam" id="PF03691">
    <property type="entry name" value="UPF0167"/>
    <property type="match status" value="1"/>
</dbReference>
<dbReference type="RefSeq" id="WP_168876017.1">
    <property type="nucleotide sequence ID" value="NZ_JABAIM010000001.1"/>
</dbReference>
<dbReference type="InterPro" id="IPR005363">
    <property type="entry name" value="UPF0167"/>
</dbReference>
<evidence type="ECO:0000313" key="3">
    <source>
        <dbReference type="Proteomes" id="UP000587991"/>
    </source>
</evidence>
<reference evidence="2 3" key="1">
    <citation type="submission" date="2020-04" db="EMBL/GenBank/DDBJ databases">
        <title>Draft genome of Leeia sp. IMCC25680.</title>
        <authorList>
            <person name="Song J."/>
            <person name="Cho J.-C."/>
        </authorList>
    </citation>
    <scope>NUCLEOTIDE SEQUENCE [LARGE SCALE GENOMIC DNA]</scope>
    <source>
        <strain evidence="2 3">IMCC25680</strain>
    </source>
</reference>
<gene>
    <name evidence="2" type="ORF">HF682_04430</name>
</gene>
<organism evidence="2 3">
    <name type="scientific">Leeia aquatica</name>
    <dbReference type="NCBI Taxonomy" id="2725557"/>
    <lineage>
        <taxon>Bacteria</taxon>
        <taxon>Pseudomonadati</taxon>
        <taxon>Pseudomonadota</taxon>
        <taxon>Betaproteobacteria</taxon>
        <taxon>Neisseriales</taxon>
        <taxon>Leeiaceae</taxon>
        <taxon>Leeia</taxon>
    </lineage>
</organism>
<sequence>MSDQLPQFRYHPDPIASGVISLNNATCICCGYARGYVYGGPLYTAQDVEGSVCPWCIANGEAAARLNASFVADYPLLQSGLPSDIVEEVCSRTPGYYSWQQEEWLSHCGDACEFHGDASVEDIRSASITTKAHWMANYQLSEDDWVSATKDYQPGGHSAFYKFVCRHCGQVSFGWDLP</sequence>